<dbReference type="AlphaFoldDB" id="A0A0A8XXM2"/>
<evidence type="ECO:0000256" key="1">
    <source>
        <dbReference type="SAM" id="MobiDB-lite"/>
    </source>
</evidence>
<accession>A0A0A8XXM2</accession>
<dbReference type="EMBL" id="GBRH01279156">
    <property type="protein sequence ID" value="JAD18739.1"/>
    <property type="molecule type" value="Transcribed_RNA"/>
</dbReference>
<organism evidence="2">
    <name type="scientific">Arundo donax</name>
    <name type="common">Giant reed</name>
    <name type="synonym">Donax arundinaceus</name>
    <dbReference type="NCBI Taxonomy" id="35708"/>
    <lineage>
        <taxon>Eukaryota</taxon>
        <taxon>Viridiplantae</taxon>
        <taxon>Streptophyta</taxon>
        <taxon>Embryophyta</taxon>
        <taxon>Tracheophyta</taxon>
        <taxon>Spermatophyta</taxon>
        <taxon>Magnoliopsida</taxon>
        <taxon>Liliopsida</taxon>
        <taxon>Poales</taxon>
        <taxon>Poaceae</taxon>
        <taxon>PACMAD clade</taxon>
        <taxon>Arundinoideae</taxon>
        <taxon>Arundineae</taxon>
        <taxon>Arundo</taxon>
    </lineage>
</organism>
<evidence type="ECO:0000313" key="2">
    <source>
        <dbReference type="EMBL" id="JAD18739.1"/>
    </source>
</evidence>
<reference evidence="2" key="1">
    <citation type="submission" date="2014-09" db="EMBL/GenBank/DDBJ databases">
        <authorList>
            <person name="Magalhaes I.L.F."/>
            <person name="Oliveira U."/>
            <person name="Santos F.R."/>
            <person name="Vidigal T.H.D.A."/>
            <person name="Brescovit A.D."/>
            <person name="Santos A.J."/>
        </authorList>
    </citation>
    <scope>NUCLEOTIDE SEQUENCE</scope>
    <source>
        <tissue evidence="2">Shoot tissue taken approximately 20 cm above the soil surface</tissue>
    </source>
</reference>
<name>A0A0A8XXM2_ARUDO</name>
<feature type="region of interest" description="Disordered" evidence="1">
    <location>
        <begin position="38"/>
        <end position="65"/>
    </location>
</feature>
<reference evidence="2" key="2">
    <citation type="journal article" date="2015" name="Data Brief">
        <title>Shoot transcriptome of the giant reed, Arundo donax.</title>
        <authorList>
            <person name="Barrero R.A."/>
            <person name="Guerrero F.D."/>
            <person name="Moolhuijzen P."/>
            <person name="Goolsby J.A."/>
            <person name="Tidwell J."/>
            <person name="Bellgard S.E."/>
            <person name="Bellgard M.I."/>
        </authorList>
    </citation>
    <scope>NUCLEOTIDE SEQUENCE</scope>
    <source>
        <tissue evidence="2">Shoot tissue taken approximately 20 cm above the soil surface</tissue>
    </source>
</reference>
<sequence length="145" mass="16049">MPSRPSTSHACSRRRRTGLCAGGSAVLTRCTKPSLDAAAQGRHRTAVACRGGRGRRHRQRSKLSPQRIRPWLKPGRTVVGDLEDRCRQWKPRGCAAAMEREGTRASPPMGRNSGPTARGAAVMWRRRGGLVGVSQRCNVEEQRRR</sequence>
<proteinExistence type="predicted"/>
<feature type="compositionally biased region" description="Basic residues" evidence="1">
    <location>
        <begin position="52"/>
        <end position="61"/>
    </location>
</feature>
<feature type="region of interest" description="Disordered" evidence="1">
    <location>
        <begin position="95"/>
        <end position="118"/>
    </location>
</feature>
<protein>
    <submittedName>
        <fullName evidence="2">Uncharacterized protein</fullName>
    </submittedName>
</protein>